<reference evidence="3" key="2">
    <citation type="journal article" date="2008" name="Genome Biol.">
        <title>Improved genome assembly and evidence-based global gene model set for the chordate Ciona intestinalis: new insight into intron and operon populations.</title>
        <authorList>
            <person name="Satou Y."/>
            <person name="Mineta K."/>
            <person name="Ogasawara M."/>
            <person name="Sasakura Y."/>
            <person name="Shoguchi E."/>
            <person name="Ueno K."/>
            <person name="Yamada L."/>
            <person name="Matsumoto J."/>
            <person name="Wasserscheid J."/>
            <person name="Dewar K."/>
            <person name="Wiley G.B."/>
            <person name="Macmil S.L."/>
            <person name="Roe B.A."/>
            <person name="Zeller R.W."/>
            <person name="Hastings K.E."/>
            <person name="Lemaire P."/>
            <person name="Lindquist E."/>
            <person name="Endo T."/>
            <person name="Hotta K."/>
            <person name="Inaba K."/>
        </authorList>
    </citation>
    <scope>NUCLEOTIDE SEQUENCE [LARGE SCALE GENOMIC DNA]</scope>
    <source>
        <strain evidence="3">wild type</strain>
    </source>
</reference>
<protein>
    <recommendedName>
        <fullName evidence="5">CNH domain-containing protein</fullName>
    </recommendedName>
</protein>
<dbReference type="AlphaFoldDB" id="F7B5B9"/>
<evidence type="ECO:0000313" key="3">
    <source>
        <dbReference type="Ensembl" id="ENSCINP00000010974.3"/>
    </source>
</evidence>
<feature type="compositionally biased region" description="Low complexity" evidence="2">
    <location>
        <begin position="376"/>
        <end position="386"/>
    </location>
</feature>
<dbReference type="InParanoid" id="F7B5B9"/>
<feature type="compositionally biased region" description="Basic residues" evidence="2">
    <location>
        <begin position="364"/>
        <end position="375"/>
    </location>
</feature>
<feature type="compositionally biased region" description="Low complexity" evidence="2">
    <location>
        <begin position="77"/>
        <end position="86"/>
    </location>
</feature>
<dbReference type="STRING" id="7719.ENSCINP00000010974"/>
<dbReference type="HOGENOM" id="CLU_003841_1_0_1"/>
<reference evidence="4" key="1">
    <citation type="journal article" date="2002" name="Science">
        <title>The draft genome of Ciona intestinalis: insights into chordate and vertebrate origins.</title>
        <authorList>
            <person name="Dehal P."/>
            <person name="Satou Y."/>
            <person name="Campbell R.K."/>
            <person name="Chapman J."/>
            <person name="Degnan B."/>
            <person name="De Tomaso A."/>
            <person name="Davidson B."/>
            <person name="Di Gregorio A."/>
            <person name="Gelpke M."/>
            <person name="Goodstein D.M."/>
            <person name="Harafuji N."/>
            <person name="Hastings K.E."/>
            <person name="Ho I."/>
            <person name="Hotta K."/>
            <person name="Huang W."/>
            <person name="Kawashima T."/>
            <person name="Lemaire P."/>
            <person name="Martinez D."/>
            <person name="Meinertzhagen I.A."/>
            <person name="Necula S."/>
            <person name="Nonaka M."/>
            <person name="Putnam N."/>
            <person name="Rash S."/>
            <person name="Saiga H."/>
            <person name="Satake M."/>
            <person name="Terry A."/>
            <person name="Yamada L."/>
            <person name="Wang H.G."/>
            <person name="Awazu S."/>
            <person name="Azumi K."/>
            <person name="Boore J."/>
            <person name="Branno M."/>
            <person name="Chin-Bow S."/>
            <person name="DeSantis R."/>
            <person name="Doyle S."/>
            <person name="Francino P."/>
            <person name="Keys D.N."/>
            <person name="Haga S."/>
            <person name="Hayashi H."/>
            <person name="Hino K."/>
            <person name="Imai K.S."/>
            <person name="Inaba K."/>
            <person name="Kano S."/>
            <person name="Kobayashi K."/>
            <person name="Kobayashi M."/>
            <person name="Lee B.I."/>
            <person name="Makabe K.W."/>
            <person name="Manohar C."/>
            <person name="Matassi G."/>
            <person name="Medina M."/>
            <person name="Mochizuki Y."/>
            <person name="Mount S."/>
            <person name="Morishita T."/>
            <person name="Miura S."/>
            <person name="Nakayama A."/>
            <person name="Nishizaka S."/>
            <person name="Nomoto H."/>
            <person name="Ohta F."/>
            <person name="Oishi K."/>
            <person name="Rigoutsos I."/>
            <person name="Sano M."/>
            <person name="Sasaki A."/>
            <person name="Sasakura Y."/>
            <person name="Shoguchi E."/>
            <person name="Shin-i T."/>
            <person name="Spagnuolo A."/>
            <person name="Stainier D."/>
            <person name="Suzuki M.M."/>
            <person name="Tassy O."/>
            <person name="Takatori N."/>
            <person name="Tokuoka M."/>
            <person name="Yagi K."/>
            <person name="Yoshizaki F."/>
            <person name="Wada S."/>
            <person name="Zhang C."/>
            <person name="Hyatt P.D."/>
            <person name="Larimer F."/>
            <person name="Detter C."/>
            <person name="Doggett N."/>
            <person name="Glavina T."/>
            <person name="Hawkins T."/>
            <person name="Richardson P."/>
            <person name="Lucas S."/>
            <person name="Kohara Y."/>
            <person name="Levine M."/>
            <person name="Satoh N."/>
            <person name="Rokhsar D.S."/>
        </authorList>
    </citation>
    <scope>NUCLEOTIDE SEQUENCE [LARGE SCALE GENOMIC DNA]</scope>
</reference>
<keyword evidence="1" id="KW-0344">Guanine-nucleotide releasing factor</keyword>
<feature type="region of interest" description="Disordered" evidence="2">
    <location>
        <begin position="353"/>
        <end position="393"/>
    </location>
</feature>
<evidence type="ECO:0008006" key="5">
    <source>
        <dbReference type="Google" id="ProtNLM"/>
    </source>
</evidence>
<accession>F7B5B9</accession>
<dbReference type="GeneTree" id="ENSGT00940000153798"/>
<dbReference type="OMA" id="METDNSM"/>
<proteinExistence type="predicted"/>
<feature type="region of interest" description="Disordered" evidence="2">
    <location>
        <begin position="74"/>
        <end position="100"/>
    </location>
</feature>
<dbReference type="SUPFAM" id="SSF50998">
    <property type="entry name" value="Quinoprotein alcohol dehydrogenase-like"/>
    <property type="match status" value="1"/>
</dbReference>
<organism evidence="3 4">
    <name type="scientific">Ciona intestinalis</name>
    <name type="common">Transparent sea squirt</name>
    <name type="synonym">Ascidia intestinalis</name>
    <dbReference type="NCBI Taxonomy" id="7719"/>
    <lineage>
        <taxon>Eukaryota</taxon>
        <taxon>Metazoa</taxon>
        <taxon>Chordata</taxon>
        <taxon>Tunicata</taxon>
        <taxon>Ascidiacea</taxon>
        <taxon>Phlebobranchia</taxon>
        <taxon>Cionidae</taxon>
        <taxon>Ciona</taxon>
    </lineage>
</organism>
<dbReference type="InterPro" id="IPR039919">
    <property type="entry name" value="ARHGEF10/ARHGEF17"/>
</dbReference>
<dbReference type="InterPro" id="IPR015943">
    <property type="entry name" value="WD40/YVTN_repeat-like_dom_sf"/>
</dbReference>
<dbReference type="InterPro" id="IPR011047">
    <property type="entry name" value="Quinoprotein_ADH-like_sf"/>
</dbReference>
<keyword evidence="4" id="KW-1185">Reference proteome</keyword>
<dbReference type="PANTHER" id="PTHR12877">
    <property type="entry name" value="RHO GUANINE NUCLEOTIDE EXCHANGE FACTOR"/>
    <property type="match status" value="1"/>
</dbReference>
<evidence type="ECO:0000256" key="1">
    <source>
        <dbReference type="ARBA" id="ARBA00022658"/>
    </source>
</evidence>
<feature type="region of interest" description="Disordered" evidence="2">
    <location>
        <begin position="20"/>
        <end position="46"/>
    </location>
</feature>
<reference evidence="3" key="4">
    <citation type="submission" date="2025-09" db="UniProtKB">
        <authorList>
            <consortium name="Ensembl"/>
        </authorList>
    </citation>
    <scope>IDENTIFICATION</scope>
</reference>
<evidence type="ECO:0000256" key="2">
    <source>
        <dbReference type="SAM" id="MobiDB-lite"/>
    </source>
</evidence>
<dbReference type="EMBL" id="EAAA01001426">
    <property type="status" value="NOT_ANNOTATED_CDS"/>
    <property type="molecule type" value="Genomic_DNA"/>
</dbReference>
<sequence>MSPLLPSAFLPKGFGFGEPPAYVPSDEESDISLSTNDGSLLGDHGSRAPTNSLMHALLGSGAFKKDSDGSTLHGSLEDLLSDSTSSMTKHPPLAGKNSMGSKMLSNHGSMWLGTEDGKIKVYSTAEAIKGNKQCVHLNHNASVQCILHRDGQVYVALSNGDLIIYFRDKATGHWDFDNKKSISLGTSPNPITRMLVVNEKELWCGCQNQIMILDMKTHNVKSFFAVSQDSKRQIFCMVSSGYGVWVALDRRSQIKLFHSVTHDLLAEVDVSHPVSKMLASSDAIIRQHKAACLRITSLLVCKDLLWVGTSAGVVLTLALPSVTASTSSLSLPIIPQGLTYGHTGHVRFITSVDVMEKETPPQRGSRRSSSTKRRSSSASTSSQTRSNTIIISGGDGYEDFRMNSASEAAGREDSTNHLLLWKT</sequence>
<dbReference type="PANTHER" id="PTHR12877:SF15">
    <property type="entry name" value="RHO GUANINE NUCLEOTIDE EXCHANGE FACTOR 17"/>
    <property type="match status" value="1"/>
</dbReference>
<dbReference type="Proteomes" id="UP000008144">
    <property type="component" value="Chromosome 2"/>
</dbReference>
<evidence type="ECO:0000313" key="4">
    <source>
        <dbReference type="Proteomes" id="UP000008144"/>
    </source>
</evidence>
<dbReference type="Pfam" id="PF19056">
    <property type="entry name" value="WD40_2"/>
    <property type="match status" value="1"/>
</dbReference>
<name>F7B5B9_CIOIN</name>
<dbReference type="GO" id="GO:0005085">
    <property type="term" value="F:guanyl-nucleotide exchange factor activity"/>
    <property type="evidence" value="ECO:0007669"/>
    <property type="project" value="UniProtKB-KW"/>
</dbReference>
<reference evidence="3" key="3">
    <citation type="submission" date="2025-08" db="UniProtKB">
        <authorList>
            <consortium name="Ensembl"/>
        </authorList>
    </citation>
    <scope>IDENTIFICATION</scope>
</reference>
<dbReference type="Gene3D" id="2.130.10.10">
    <property type="entry name" value="YVTN repeat-like/Quinoprotein amine dehydrogenase"/>
    <property type="match status" value="1"/>
</dbReference>
<dbReference type="Ensembl" id="ENSCINT00000010974.3">
    <property type="protein sequence ID" value="ENSCINP00000010974.3"/>
    <property type="gene ID" value="ENSCING00000005341.3"/>
</dbReference>